<proteinExistence type="predicted"/>
<evidence type="ECO:0000313" key="1">
    <source>
        <dbReference type="EMBL" id="TNN66502.1"/>
    </source>
</evidence>
<reference evidence="1 2" key="1">
    <citation type="submission" date="2019-03" db="EMBL/GenBank/DDBJ databases">
        <title>First draft genome of Liparis tanakae, snailfish: a comprehensive survey of snailfish specific genes.</title>
        <authorList>
            <person name="Kim W."/>
            <person name="Song I."/>
            <person name="Jeong J.-H."/>
            <person name="Kim D."/>
            <person name="Kim S."/>
            <person name="Ryu S."/>
            <person name="Song J.Y."/>
            <person name="Lee S.K."/>
        </authorList>
    </citation>
    <scope>NUCLEOTIDE SEQUENCE [LARGE SCALE GENOMIC DNA]</scope>
    <source>
        <tissue evidence="1">Muscle</tissue>
    </source>
</reference>
<dbReference type="EMBL" id="SRLO01000218">
    <property type="protein sequence ID" value="TNN66502.1"/>
    <property type="molecule type" value="Genomic_DNA"/>
</dbReference>
<sequence length="59" mass="6664">MHDWINVCYRRLRSAAGPLQRANMSWPRRSHRGEIKSSPGVLLRETICLSASIGITTNV</sequence>
<accession>A0A4Z2HNZ3</accession>
<protein>
    <submittedName>
        <fullName evidence="1">Uncharacterized protein</fullName>
    </submittedName>
</protein>
<organism evidence="1 2">
    <name type="scientific">Liparis tanakae</name>
    <name type="common">Tanaka's snailfish</name>
    <dbReference type="NCBI Taxonomy" id="230148"/>
    <lineage>
        <taxon>Eukaryota</taxon>
        <taxon>Metazoa</taxon>
        <taxon>Chordata</taxon>
        <taxon>Craniata</taxon>
        <taxon>Vertebrata</taxon>
        <taxon>Euteleostomi</taxon>
        <taxon>Actinopterygii</taxon>
        <taxon>Neopterygii</taxon>
        <taxon>Teleostei</taxon>
        <taxon>Neoteleostei</taxon>
        <taxon>Acanthomorphata</taxon>
        <taxon>Eupercaria</taxon>
        <taxon>Perciformes</taxon>
        <taxon>Cottioidei</taxon>
        <taxon>Cottales</taxon>
        <taxon>Liparidae</taxon>
        <taxon>Liparis</taxon>
    </lineage>
</organism>
<evidence type="ECO:0000313" key="2">
    <source>
        <dbReference type="Proteomes" id="UP000314294"/>
    </source>
</evidence>
<dbReference type="Proteomes" id="UP000314294">
    <property type="component" value="Unassembled WGS sequence"/>
</dbReference>
<comment type="caution">
    <text evidence="1">The sequence shown here is derived from an EMBL/GenBank/DDBJ whole genome shotgun (WGS) entry which is preliminary data.</text>
</comment>
<gene>
    <name evidence="1" type="ORF">EYF80_023295</name>
</gene>
<keyword evidence="2" id="KW-1185">Reference proteome</keyword>
<name>A0A4Z2HNZ3_9TELE</name>
<dbReference type="AlphaFoldDB" id="A0A4Z2HNZ3"/>